<organism evidence="2 3">
    <name type="scientific">Persephonella atlantica</name>
    <dbReference type="NCBI Taxonomy" id="2699429"/>
    <lineage>
        <taxon>Bacteria</taxon>
        <taxon>Pseudomonadati</taxon>
        <taxon>Aquificota</taxon>
        <taxon>Aquificia</taxon>
        <taxon>Aquificales</taxon>
        <taxon>Hydrogenothermaceae</taxon>
        <taxon>Persephonella</taxon>
    </lineage>
</organism>
<accession>A0ABS1GIJ8</accession>
<proteinExistence type="predicted"/>
<dbReference type="Proteomes" id="UP000772812">
    <property type="component" value="Unassembled WGS sequence"/>
</dbReference>
<dbReference type="PROSITE" id="PS50035">
    <property type="entry name" value="PLD"/>
    <property type="match status" value="1"/>
</dbReference>
<evidence type="ECO:0000259" key="1">
    <source>
        <dbReference type="PROSITE" id="PS50035"/>
    </source>
</evidence>
<name>A0ABS1GIJ8_9AQUI</name>
<keyword evidence="3" id="KW-1185">Reference proteome</keyword>
<evidence type="ECO:0000313" key="3">
    <source>
        <dbReference type="Proteomes" id="UP000772812"/>
    </source>
</evidence>
<feature type="domain" description="PLD phosphodiesterase" evidence="1">
    <location>
        <begin position="79"/>
        <end position="106"/>
    </location>
</feature>
<dbReference type="SUPFAM" id="SSF56024">
    <property type="entry name" value="Phospholipase D/nuclease"/>
    <property type="match status" value="1"/>
</dbReference>
<comment type="caution">
    <text evidence="2">The sequence shown here is derived from an EMBL/GenBank/DDBJ whole genome shotgun (WGS) entry which is preliminary data.</text>
</comment>
<dbReference type="InterPro" id="IPR002789">
    <property type="entry name" value="HerA_central"/>
</dbReference>
<dbReference type="Gene3D" id="3.40.50.300">
    <property type="entry name" value="P-loop containing nucleotide triphosphate hydrolases"/>
    <property type="match status" value="2"/>
</dbReference>
<dbReference type="RefSeq" id="WP_200674153.1">
    <property type="nucleotide sequence ID" value="NZ_JAACYA010000002.1"/>
</dbReference>
<evidence type="ECO:0000313" key="2">
    <source>
        <dbReference type="EMBL" id="MBK3332739.1"/>
    </source>
</evidence>
<dbReference type="InterPro" id="IPR027417">
    <property type="entry name" value="P-loop_NTPase"/>
</dbReference>
<reference evidence="2 3" key="1">
    <citation type="journal article" date="2021" name="Syst. Appl. Microbiol.">
        <title>Persephonella atlantica sp. nov.: How to adapt to physico-chemical gradients in high temperature hydrothermal habitats.</title>
        <authorList>
            <person name="Francois D.X."/>
            <person name="Godfroy A."/>
            <person name="Mathien C."/>
            <person name="Aube J."/>
            <person name="Cathalot C."/>
            <person name="Lesongeur F."/>
            <person name="L'Haridon S."/>
            <person name="Philippon X."/>
            <person name="Roussel E.G."/>
        </authorList>
    </citation>
    <scope>NUCLEOTIDE SEQUENCE [LARGE SCALE GENOMIC DNA]</scope>
    <source>
        <strain evidence="2 3">MO1340</strain>
    </source>
</reference>
<dbReference type="Pfam" id="PF01935">
    <property type="entry name" value="DUF87"/>
    <property type="match status" value="1"/>
</dbReference>
<dbReference type="InterPro" id="IPR025202">
    <property type="entry name" value="PLD-like_dom"/>
</dbReference>
<dbReference type="Pfam" id="PF13091">
    <property type="entry name" value="PLDc_2"/>
    <property type="match status" value="1"/>
</dbReference>
<dbReference type="PANTHER" id="PTHR42957:SF1">
    <property type="entry name" value="HELICASE MJ1565-RELATED"/>
    <property type="match status" value="1"/>
</dbReference>
<gene>
    <name evidence="2" type="ORF">GWK41_06625</name>
</gene>
<dbReference type="PANTHER" id="PTHR42957">
    <property type="entry name" value="HELICASE MJ1565-RELATED"/>
    <property type="match status" value="1"/>
</dbReference>
<protein>
    <submittedName>
        <fullName evidence="2">DUF87 domain-containing protein</fullName>
    </submittedName>
</protein>
<dbReference type="InterPro" id="IPR008571">
    <property type="entry name" value="HerA-like"/>
</dbReference>
<dbReference type="EMBL" id="JAACYA010000002">
    <property type="protein sequence ID" value="MBK3332739.1"/>
    <property type="molecule type" value="Genomic_DNA"/>
</dbReference>
<sequence length="646" mass="73303">MKLLSKEEILPFLKNLFSQAQNSIKISSPWIKSEVFKELLPEKNVNLEVIVRDSELEDFLITDPDVLRTIQQLKGKIFLNPDIHSKFVIIDNKKAVVGSANITKSGLYQDGNIETAVFIEDKKQIQKLISQFESIKEKSVNLSEEIVGIVLNSVSSITAEILLFQEVPQQTYLKIPAGDSGFLLGRIAVIKDINSSLFSTFLSTIERSVFSEVEKLKILLTEKDPLYKKALTLSYLNEKESSIKVGQLEILAYFNPEVSHGESVLKTPMVPPTAGALVYSLKTEKEIQSIMKINHAGYPMGEPVSFGKLFNTNLNAYVDLEKIYSMHMAVLGTTGSGKTTFVRRIMENLKSKDVKVYIFDLYNEYEKSVSKSFKLIFPPLLFPVSFDNIKELFRQYGVFFQEKSSEEKRIASYFRRHLKPDLEIIGFNEKSLEDMLIESISLTDLKGELREELQTFLDMLKKDYTEDALKKHPEVVKDIKKSLESKENVVIYDFHRIEDPITRVNIAGILMKEIFRISKLEEGKRVIILEEAQNFAPEKGFGEIQAGSSNIAYVMARKIATEGRKFNLGLIAITQRPANISKYVLSQLNTQAVFKLINRNDLEAVSVFFEYSKEDIFNILPFLKPGNGFITGLAVPFGILTEIKLG</sequence>
<dbReference type="Gene3D" id="3.30.870.10">
    <property type="entry name" value="Endonuclease Chain A"/>
    <property type="match status" value="1"/>
</dbReference>
<dbReference type="SUPFAM" id="SSF52540">
    <property type="entry name" value="P-loop containing nucleoside triphosphate hydrolases"/>
    <property type="match status" value="1"/>
</dbReference>
<dbReference type="InterPro" id="IPR001736">
    <property type="entry name" value="PLipase_D/transphosphatidylase"/>
</dbReference>